<evidence type="ECO:0000313" key="2">
    <source>
        <dbReference type="Proteomes" id="UP000612362"/>
    </source>
</evidence>
<proteinExistence type="predicted"/>
<organism evidence="1 2">
    <name type="scientific">Ktedonospora formicarum</name>
    <dbReference type="NCBI Taxonomy" id="2778364"/>
    <lineage>
        <taxon>Bacteria</taxon>
        <taxon>Bacillati</taxon>
        <taxon>Chloroflexota</taxon>
        <taxon>Ktedonobacteria</taxon>
        <taxon>Ktedonobacterales</taxon>
        <taxon>Ktedonobacteraceae</taxon>
        <taxon>Ktedonospora</taxon>
    </lineage>
</organism>
<sequence length="89" mass="10445">MTTKKQLQDIVKQLELVDLGEAQYYWEKERTHMTTMQELQAIVEQLGLVDLGEAQQYWEQGNMDEDVKNKKRKQFLSVKANNESLRNAA</sequence>
<dbReference type="EMBL" id="BNJF01000002">
    <property type="protein sequence ID" value="GHO47188.1"/>
    <property type="molecule type" value="Genomic_DNA"/>
</dbReference>
<dbReference type="Proteomes" id="UP000612362">
    <property type="component" value="Unassembled WGS sequence"/>
</dbReference>
<keyword evidence="2" id="KW-1185">Reference proteome</keyword>
<gene>
    <name evidence="1" type="ORF">KSX_53510</name>
</gene>
<comment type="caution">
    <text evidence="1">The sequence shown here is derived from an EMBL/GenBank/DDBJ whole genome shotgun (WGS) entry which is preliminary data.</text>
</comment>
<dbReference type="AlphaFoldDB" id="A0A8J3MV18"/>
<evidence type="ECO:0000313" key="1">
    <source>
        <dbReference type="EMBL" id="GHO47188.1"/>
    </source>
</evidence>
<name>A0A8J3MV18_9CHLR</name>
<protein>
    <submittedName>
        <fullName evidence="1">Uncharacterized protein</fullName>
    </submittedName>
</protein>
<dbReference type="RefSeq" id="WP_220196475.1">
    <property type="nucleotide sequence ID" value="NZ_BNJF01000002.1"/>
</dbReference>
<reference evidence="1" key="1">
    <citation type="submission" date="2020-10" db="EMBL/GenBank/DDBJ databases">
        <title>Taxonomic study of unclassified bacteria belonging to the class Ktedonobacteria.</title>
        <authorList>
            <person name="Yabe S."/>
            <person name="Wang C.M."/>
            <person name="Zheng Y."/>
            <person name="Sakai Y."/>
            <person name="Cavaletti L."/>
            <person name="Monciardini P."/>
            <person name="Donadio S."/>
        </authorList>
    </citation>
    <scope>NUCLEOTIDE SEQUENCE</scope>
    <source>
        <strain evidence="1">SOSP1-1</strain>
    </source>
</reference>
<accession>A0A8J3MV18</accession>